<accession>A0ABU2P284</accession>
<reference evidence="16" key="1">
    <citation type="submission" date="2023-07" db="EMBL/GenBank/DDBJ databases">
        <title>30 novel species of actinomycetes from the DSMZ collection.</title>
        <authorList>
            <person name="Nouioui I."/>
        </authorList>
    </citation>
    <scope>NUCLEOTIDE SEQUENCE [LARGE SCALE GENOMIC DNA]</scope>
    <source>
        <strain evidence="16">DSM 41921</strain>
    </source>
</reference>
<dbReference type="EMBL" id="JAVREU010000001">
    <property type="protein sequence ID" value="MDT0385996.1"/>
    <property type="molecule type" value="Genomic_DNA"/>
</dbReference>
<keyword evidence="8" id="KW-1278">Translocase</keyword>
<dbReference type="PANTHER" id="PTHR10160:SF19">
    <property type="entry name" value="PROTON-TRANSLOCATING NAD(P)(+) TRANSHYDROGENASE"/>
    <property type="match status" value="1"/>
</dbReference>
<keyword evidence="4" id="KW-1003">Cell membrane</keyword>
<gene>
    <name evidence="15" type="ORF">RM641_00970</name>
</gene>
<comment type="caution">
    <text evidence="15">The sequence shown here is derived from an EMBL/GenBank/DDBJ whole genome shotgun (WGS) entry which is preliminary data.</text>
</comment>
<dbReference type="Proteomes" id="UP001183586">
    <property type="component" value="Unassembled WGS sequence"/>
</dbReference>
<dbReference type="RefSeq" id="WP_311678169.1">
    <property type="nucleotide sequence ID" value="NZ_JAVREU010000001.1"/>
</dbReference>
<comment type="function">
    <text evidence="1">The transhydrogenation between NADH and NADP is coupled to respiration and ATP hydrolysis and functions as a proton pump across the membrane.</text>
</comment>
<evidence type="ECO:0000256" key="3">
    <source>
        <dbReference type="ARBA" id="ARBA00012943"/>
    </source>
</evidence>
<name>A0ABU2P284_9ACTN</name>
<protein>
    <recommendedName>
        <fullName evidence="3">proton-translocating NAD(P)(+) transhydrogenase</fullName>
        <ecNumber evidence="3">7.1.1.1</ecNumber>
    </recommendedName>
</protein>
<evidence type="ECO:0000313" key="16">
    <source>
        <dbReference type="Proteomes" id="UP001183586"/>
    </source>
</evidence>
<feature type="transmembrane region" description="Helical" evidence="13">
    <location>
        <begin position="60"/>
        <end position="82"/>
    </location>
</feature>
<organism evidence="15 16">
    <name type="scientific">Streptomyces dubilierae</name>
    <dbReference type="NCBI Taxonomy" id="3075533"/>
    <lineage>
        <taxon>Bacteria</taxon>
        <taxon>Bacillati</taxon>
        <taxon>Actinomycetota</taxon>
        <taxon>Actinomycetes</taxon>
        <taxon>Kitasatosporales</taxon>
        <taxon>Streptomycetaceae</taxon>
        <taxon>Streptomyces</taxon>
    </lineage>
</organism>
<evidence type="ECO:0000256" key="4">
    <source>
        <dbReference type="ARBA" id="ARBA00022475"/>
    </source>
</evidence>
<evidence type="ECO:0000256" key="2">
    <source>
        <dbReference type="ARBA" id="ARBA00004429"/>
    </source>
</evidence>
<evidence type="ECO:0000256" key="1">
    <source>
        <dbReference type="ARBA" id="ARBA00003943"/>
    </source>
</evidence>
<keyword evidence="5" id="KW-0997">Cell inner membrane</keyword>
<evidence type="ECO:0000256" key="12">
    <source>
        <dbReference type="ARBA" id="ARBA00048202"/>
    </source>
</evidence>
<evidence type="ECO:0000256" key="7">
    <source>
        <dbReference type="ARBA" id="ARBA00022857"/>
    </source>
</evidence>
<proteinExistence type="predicted"/>
<keyword evidence="7" id="KW-0521">NADP</keyword>
<keyword evidence="9 13" id="KW-1133">Transmembrane helix</keyword>
<evidence type="ECO:0000256" key="5">
    <source>
        <dbReference type="ARBA" id="ARBA00022519"/>
    </source>
</evidence>
<keyword evidence="10" id="KW-0520">NAD</keyword>
<evidence type="ECO:0000256" key="9">
    <source>
        <dbReference type="ARBA" id="ARBA00022989"/>
    </source>
</evidence>
<evidence type="ECO:0000256" key="13">
    <source>
        <dbReference type="SAM" id="Phobius"/>
    </source>
</evidence>
<evidence type="ECO:0000259" key="14">
    <source>
        <dbReference type="Pfam" id="PF12769"/>
    </source>
</evidence>
<dbReference type="Pfam" id="PF12769">
    <property type="entry name" value="PNTB_4TM"/>
    <property type="match status" value="1"/>
</dbReference>
<evidence type="ECO:0000256" key="11">
    <source>
        <dbReference type="ARBA" id="ARBA00023136"/>
    </source>
</evidence>
<dbReference type="EC" id="7.1.1.1" evidence="3"/>
<evidence type="ECO:0000256" key="10">
    <source>
        <dbReference type="ARBA" id="ARBA00023027"/>
    </source>
</evidence>
<evidence type="ECO:0000256" key="8">
    <source>
        <dbReference type="ARBA" id="ARBA00022967"/>
    </source>
</evidence>
<comment type="catalytic activity">
    <reaction evidence="12">
        <text>NAD(+) + NADPH + H(+)(in) = NADH + NADP(+) + H(+)(out)</text>
        <dbReference type="Rhea" id="RHEA:47992"/>
        <dbReference type="ChEBI" id="CHEBI:15378"/>
        <dbReference type="ChEBI" id="CHEBI:57540"/>
        <dbReference type="ChEBI" id="CHEBI:57783"/>
        <dbReference type="ChEBI" id="CHEBI:57945"/>
        <dbReference type="ChEBI" id="CHEBI:58349"/>
        <dbReference type="EC" id="7.1.1.1"/>
    </reaction>
</comment>
<dbReference type="InterPro" id="IPR024605">
    <property type="entry name" value="NADP_transhyd_a_C"/>
</dbReference>
<evidence type="ECO:0000256" key="6">
    <source>
        <dbReference type="ARBA" id="ARBA00022692"/>
    </source>
</evidence>
<feature type="transmembrane region" description="Helical" evidence="13">
    <location>
        <begin position="35"/>
        <end position="54"/>
    </location>
</feature>
<evidence type="ECO:0000313" key="15">
    <source>
        <dbReference type="EMBL" id="MDT0385996.1"/>
    </source>
</evidence>
<feature type="transmembrane region" description="Helical" evidence="13">
    <location>
        <begin position="6"/>
        <end position="23"/>
    </location>
</feature>
<comment type="subcellular location">
    <subcellularLocation>
        <location evidence="2">Cell inner membrane</location>
        <topology evidence="2">Multi-pass membrane protein</topology>
    </subcellularLocation>
</comment>
<keyword evidence="16" id="KW-1185">Reference proteome</keyword>
<feature type="domain" description="NAD(P) transhydrogenase alpha subunit C-terminal" evidence="14">
    <location>
        <begin position="9"/>
        <end position="91"/>
    </location>
</feature>
<sequence>MSPAIETGLYVLVLGSVVGLEVIRRVPALLHTPLMALTNAIAGISLVGSLLLAGSQRGPLITTLGAVAVGASSINVVGGFLITDRMLRMFRPSGSARSAGKADADA</sequence>
<keyword evidence="11 13" id="KW-0472">Membrane</keyword>
<keyword evidence="6 13" id="KW-0812">Transmembrane</keyword>
<dbReference type="PANTHER" id="PTHR10160">
    <property type="entry name" value="NAD(P) TRANSHYDROGENASE"/>
    <property type="match status" value="1"/>
</dbReference>